<dbReference type="InterPro" id="IPR006664">
    <property type="entry name" value="OMP_bac"/>
</dbReference>
<dbReference type="GO" id="GO:0051301">
    <property type="term" value="P:cell division"/>
    <property type="evidence" value="ECO:0007669"/>
    <property type="project" value="UniProtKB-UniRule"/>
</dbReference>
<evidence type="ECO:0000256" key="8">
    <source>
        <dbReference type="HAMAP-Rule" id="MF_02204"/>
    </source>
</evidence>
<keyword evidence="6 8" id="KW-0449">Lipoprotein</keyword>
<evidence type="ECO:0000256" key="10">
    <source>
        <dbReference type="SAM" id="SignalP"/>
    </source>
</evidence>
<keyword evidence="1 8" id="KW-0132">Cell division</keyword>
<dbReference type="HAMAP" id="MF_02204">
    <property type="entry name" value="Pal"/>
    <property type="match status" value="1"/>
</dbReference>
<dbReference type="HOGENOM" id="CLU_016890_9_0_5"/>
<dbReference type="PRINTS" id="PR01021">
    <property type="entry name" value="OMPADOMAIN"/>
</dbReference>
<dbReference type="Gene3D" id="3.30.1330.60">
    <property type="entry name" value="OmpA-like domain"/>
    <property type="match status" value="1"/>
</dbReference>
<name>D5BPP1_PUNMI</name>
<dbReference type="CDD" id="cd07185">
    <property type="entry name" value="OmpA_C-like"/>
    <property type="match status" value="1"/>
</dbReference>
<keyword evidence="5 8" id="KW-0998">Cell outer membrane</keyword>
<keyword evidence="12" id="KW-0808">Transferase</keyword>
<protein>
    <recommendedName>
        <fullName evidence="8">Peptidoglycan-associated lipoprotein</fullName>
        <shortName evidence="8">PAL</shortName>
    </recommendedName>
</protein>
<dbReference type="AlphaFoldDB" id="D5BPP1"/>
<dbReference type="PROSITE" id="PS51123">
    <property type="entry name" value="OMPA_2"/>
    <property type="match status" value="1"/>
</dbReference>
<comment type="function">
    <text evidence="8">Part of the Tol-Pal system, which plays a role in outer membrane invagination during cell division and is important for maintaining outer membrane integrity.</text>
</comment>
<comment type="similarity">
    <text evidence="8">Belongs to the Pal lipoprotein family.</text>
</comment>
<dbReference type="Proteomes" id="UP000007460">
    <property type="component" value="Chromosome"/>
</dbReference>
<evidence type="ECO:0000256" key="2">
    <source>
        <dbReference type="ARBA" id="ARBA00022729"/>
    </source>
</evidence>
<evidence type="ECO:0000256" key="1">
    <source>
        <dbReference type="ARBA" id="ARBA00022618"/>
    </source>
</evidence>
<evidence type="ECO:0000256" key="7">
    <source>
        <dbReference type="ARBA" id="ARBA00023306"/>
    </source>
</evidence>
<sequence length="186" mass="19283">MVQRLIAILSAAFLLGACETASTTSSDSASDSASSSASGAATASASSTDTSSSSASSSASSSSSSADDAMTTAEKLARVGNTVYFDFDSAVLSYDAQVTLSRQSAFLQLNPEAVVVIEGHCDERGTREYNLALGDRRASAARDFLLAKGIDAARIRTVSYGKERPAMLGSNEESWAKNRRAATVLN</sequence>
<dbReference type="GO" id="GO:0009279">
    <property type="term" value="C:cell outer membrane"/>
    <property type="evidence" value="ECO:0007669"/>
    <property type="project" value="UniProtKB-SubCell"/>
</dbReference>
<evidence type="ECO:0000256" key="9">
    <source>
        <dbReference type="SAM" id="MobiDB-lite"/>
    </source>
</evidence>
<dbReference type="InterPro" id="IPR014169">
    <property type="entry name" value="Pal_lipo_C"/>
</dbReference>
<keyword evidence="2 8" id="KW-0732">Signal</keyword>
<dbReference type="PANTHER" id="PTHR30329:SF21">
    <property type="entry name" value="LIPOPROTEIN YIAD-RELATED"/>
    <property type="match status" value="1"/>
</dbReference>
<accession>D5BPP1</accession>
<gene>
    <name evidence="8" type="primary">pal</name>
    <name evidence="12" type="ordered locus">SAR116_2300</name>
</gene>
<evidence type="ECO:0000256" key="5">
    <source>
        <dbReference type="ARBA" id="ARBA00023237"/>
    </source>
</evidence>
<dbReference type="EMBL" id="CP001751">
    <property type="protein sequence ID" value="ADE40543.1"/>
    <property type="molecule type" value="Genomic_DNA"/>
</dbReference>
<evidence type="ECO:0000259" key="11">
    <source>
        <dbReference type="PROSITE" id="PS51123"/>
    </source>
</evidence>
<evidence type="ECO:0000256" key="4">
    <source>
        <dbReference type="ARBA" id="ARBA00023139"/>
    </source>
</evidence>
<evidence type="ECO:0000256" key="6">
    <source>
        <dbReference type="ARBA" id="ARBA00023288"/>
    </source>
</evidence>
<comment type="subunit">
    <text evidence="8">The Tol-Pal system is composed of five core proteins: the inner membrane proteins TolA, TolQ and TolR, the periplasmic protein TolB and the outer membrane protein Pal. They form a network linking the inner and outer membranes and the peptidoglycan layer.</text>
</comment>
<feature type="domain" description="OmpA-like" evidence="11">
    <location>
        <begin position="72"/>
        <end position="186"/>
    </location>
</feature>
<dbReference type="InterPro" id="IPR006665">
    <property type="entry name" value="OmpA-like"/>
</dbReference>
<dbReference type="RefSeq" id="WP_013047170.1">
    <property type="nucleotide sequence ID" value="NC_014010.1"/>
</dbReference>
<feature type="region of interest" description="Disordered" evidence="9">
    <location>
        <begin position="23"/>
        <end position="67"/>
    </location>
</feature>
<dbReference type="NCBIfam" id="TIGR02802">
    <property type="entry name" value="Pal_lipo"/>
    <property type="match status" value="1"/>
</dbReference>
<dbReference type="InterPro" id="IPR036737">
    <property type="entry name" value="OmpA-like_sf"/>
</dbReference>
<dbReference type="InterPro" id="IPR050330">
    <property type="entry name" value="Bact_OuterMem_StrucFunc"/>
</dbReference>
<keyword evidence="7 8" id="KW-0131">Cell cycle</keyword>
<dbReference type="eggNOG" id="COG2885">
    <property type="taxonomic scope" value="Bacteria"/>
</dbReference>
<dbReference type="OrthoDB" id="9809164at2"/>
<organism evidence="12 13">
    <name type="scientific">Puniceispirillum marinum (strain IMCC1322)</name>
    <dbReference type="NCBI Taxonomy" id="488538"/>
    <lineage>
        <taxon>Bacteria</taxon>
        <taxon>Pseudomonadati</taxon>
        <taxon>Pseudomonadota</taxon>
        <taxon>Alphaproteobacteria</taxon>
        <taxon>Candidatus Puniceispirillales</taxon>
        <taxon>Candidatus Puniceispirillaceae</taxon>
        <taxon>Candidatus Puniceispirillum</taxon>
    </lineage>
</organism>
<keyword evidence="3 8" id="KW-0472">Membrane</keyword>
<evidence type="ECO:0000256" key="3">
    <source>
        <dbReference type="ARBA" id="ARBA00023136"/>
    </source>
</evidence>
<dbReference type="GO" id="GO:0016740">
    <property type="term" value="F:transferase activity"/>
    <property type="evidence" value="ECO:0007669"/>
    <property type="project" value="UniProtKB-KW"/>
</dbReference>
<dbReference type="SUPFAM" id="SSF103088">
    <property type="entry name" value="OmpA-like"/>
    <property type="match status" value="1"/>
</dbReference>
<dbReference type="PROSITE" id="PS51257">
    <property type="entry name" value="PROKAR_LIPOPROTEIN"/>
    <property type="match status" value="1"/>
</dbReference>
<dbReference type="KEGG" id="apb:SAR116_2300"/>
<reference evidence="12 13" key="1">
    <citation type="journal article" date="2010" name="J. Bacteriol.">
        <title>Complete genome sequence of "Candidatus Puniceispirillum marinum" IMCC1322, a representative of the SAR116 clade in the Alphaproteobacteria.</title>
        <authorList>
            <person name="Oh H.M."/>
            <person name="Kwon K.K."/>
            <person name="Kang I."/>
            <person name="Kang S.G."/>
            <person name="Lee J.H."/>
            <person name="Kim S.J."/>
            <person name="Cho J.C."/>
        </authorList>
    </citation>
    <scope>NUCLEOTIDE SEQUENCE [LARGE SCALE GENOMIC DNA]</scope>
    <source>
        <strain evidence="12 13">IMCC1322</strain>
    </source>
</reference>
<dbReference type="STRING" id="488538.SAR116_2300"/>
<proteinExistence type="inferred from homology"/>
<dbReference type="Pfam" id="PF00691">
    <property type="entry name" value="OmpA"/>
    <property type="match status" value="1"/>
</dbReference>
<feature type="chain" id="PRO_5003069115" description="Peptidoglycan-associated lipoprotein" evidence="10">
    <location>
        <begin position="22"/>
        <end position="186"/>
    </location>
</feature>
<evidence type="ECO:0000313" key="13">
    <source>
        <dbReference type="Proteomes" id="UP000007460"/>
    </source>
</evidence>
<comment type="subcellular location">
    <subcellularLocation>
        <location evidence="8">Cell outer membrane</location>
        <topology evidence="8">Lipid-anchor</topology>
    </subcellularLocation>
</comment>
<feature type="signal peptide" evidence="10">
    <location>
        <begin position="1"/>
        <end position="21"/>
    </location>
</feature>
<dbReference type="PANTHER" id="PTHR30329">
    <property type="entry name" value="STATOR ELEMENT OF FLAGELLAR MOTOR COMPLEX"/>
    <property type="match status" value="1"/>
</dbReference>
<keyword evidence="13" id="KW-1185">Reference proteome</keyword>
<evidence type="ECO:0000313" key="12">
    <source>
        <dbReference type="EMBL" id="ADE40543.1"/>
    </source>
</evidence>
<dbReference type="InterPro" id="IPR039001">
    <property type="entry name" value="Pal"/>
</dbReference>
<keyword evidence="4 8" id="KW-0564">Palmitate</keyword>